<dbReference type="Pfam" id="PF06719">
    <property type="entry name" value="AraC_N"/>
    <property type="match status" value="1"/>
</dbReference>
<dbReference type="SMART" id="SM00342">
    <property type="entry name" value="HTH_ARAC"/>
    <property type="match status" value="1"/>
</dbReference>
<evidence type="ECO:0000313" key="4">
    <source>
        <dbReference type="EMBL" id="AAN82188.1"/>
    </source>
</evidence>
<dbReference type="AlphaFoldDB" id="A0A0H2VAU2"/>
<organism evidence="4 5">
    <name type="scientific">Escherichia coli O6:H1 (strain CFT073 / ATCC 700928 / UPEC)</name>
    <dbReference type="NCBI Taxonomy" id="199310"/>
    <lineage>
        <taxon>Bacteria</taxon>
        <taxon>Pseudomonadati</taxon>
        <taxon>Pseudomonadota</taxon>
        <taxon>Gammaproteobacteria</taxon>
        <taxon>Enterobacterales</taxon>
        <taxon>Enterobacteriaceae</taxon>
        <taxon>Escherichia</taxon>
    </lineage>
</organism>
<proteinExistence type="predicted"/>
<keyword evidence="2" id="KW-0804">Transcription</keyword>
<dbReference type="HOGENOM" id="CLU_000445_100_2_6"/>
<dbReference type="PANTHER" id="PTHR43436">
    <property type="entry name" value="ARAC-FAMILY TRANSCRIPTIONAL REGULATOR"/>
    <property type="match status" value="1"/>
</dbReference>
<dbReference type="FunFam" id="1.10.10.60:FF:000429">
    <property type="entry name" value="AraC family transcriptional regulator"/>
    <property type="match status" value="1"/>
</dbReference>
<dbReference type="EMBL" id="AE014075">
    <property type="protein sequence ID" value="AAN82188.1"/>
    <property type="molecule type" value="Genomic_DNA"/>
</dbReference>
<evidence type="ECO:0000313" key="5">
    <source>
        <dbReference type="Proteomes" id="UP000001410"/>
    </source>
</evidence>
<dbReference type="Pfam" id="PF12833">
    <property type="entry name" value="HTH_18"/>
    <property type="match status" value="1"/>
</dbReference>
<keyword evidence="1" id="KW-0805">Transcription regulation</keyword>
<dbReference type="Proteomes" id="UP000001410">
    <property type="component" value="Chromosome"/>
</dbReference>
<sequence>MRVGVCRLKLFITCSLCWVNMRAEIGLPDVFHCGRQRRTSQCSFLPMSCLFLQSAGEMLQNCAQSNCRIIPKKLRDMKREEICRLLADKVNKLKNKENSLSELLPDVRLLYGETPFARTPVMYEPGIIILFSGHKIGYINERVFRYDANEYLLLTVPLPFECETYATSEVPLAGLRLNVDILQLQELLMDIGEDEHFQPSMAASGINSATLSEEILCAAERLLDVMERPLDARILGKQIIREILYYVLTGPCGGALLALVSRQTHFSLISRVLKRIENKYTENLSVEQLAAEANMSVSAFHHNFKSVTSTSPLQYLKNYRLHKARMMIIHDGMKASAAAMRVGYESASQFSREFKRYFGVTPGEDAARMRAMQGN</sequence>
<accession>A0A0H2VAU2</accession>
<dbReference type="PROSITE" id="PS01124">
    <property type="entry name" value="HTH_ARAC_FAMILY_2"/>
    <property type="match status" value="1"/>
</dbReference>
<dbReference type="KEGG" id="ecc:c3744"/>
<reference evidence="4 5" key="1">
    <citation type="journal article" date="2002" name="Proc. Natl. Acad. Sci. U.S.A.">
        <title>Extensive mosaic structure revealed by the complete genome sequence of uropathogenic Escherichia coli.</title>
        <authorList>
            <person name="Welch R.A."/>
            <person name="Burland V."/>
            <person name="Plunkett G.III."/>
            <person name="Redford P."/>
            <person name="Roesch P."/>
            <person name="Rasko D."/>
            <person name="Buckles E.L."/>
            <person name="Liou S.R."/>
            <person name="Boutin A."/>
            <person name="Hackett J."/>
            <person name="Stroud D."/>
            <person name="Mayhew G.F."/>
            <person name="Rose D.J."/>
            <person name="Zhou S."/>
            <person name="Schwartz D.C."/>
            <person name="Perna N.T."/>
            <person name="Mobley H.L."/>
            <person name="Donnenberg M.S."/>
            <person name="Blattner F.R."/>
        </authorList>
    </citation>
    <scope>NUCLEOTIDE SEQUENCE [LARGE SCALE GENOMIC DNA]</scope>
    <source>
        <strain evidence="5">CFT073 / ATCC 700928 / UPEC</strain>
    </source>
</reference>
<dbReference type="InterPro" id="IPR009594">
    <property type="entry name" value="Tscrpt_reg_HTH_AraC_N"/>
</dbReference>
<dbReference type="STRING" id="199310.c3744"/>
<dbReference type="Gene3D" id="1.10.10.60">
    <property type="entry name" value="Homeodomain-like"/>
    <property type="match status" value="2"/>
</dbReference>
<evidence type="ECO:0000256" key="2">
    <source>
        <dbReference type="ARBA" id="ARBA00023163"/>
    </source>
</evidence>
<evidence type="ECO:0000256" key="1">
    <source>
        <dbReference type="ARBA" id="ARBA00023015"/>
    </source>
</evidence>
<dbReference type="SMR" id="A0A0H2VAU2"/>
<feature type="domain" description="HTH araC/xylS-type" evidence="3">
    <location>
        <begin position="270"/>
        <end position="368"/>
    </location>
</feature>
<protein>
    <submittedName>
        <fullName evidence="4">Hypothetical transcriptional regulator yqhC</fullName>
    </submittedName>
</protein>
<dbReference type="PANTHER" id="PTHR43436:SF2">
    <property type="entry name" value="ARAC_XYLS FAMILY TRANSCRIPTIONAL REGULATOR"/>
    <property type="match status" value="1"/>
</dbReference>
<keyword evidence="5" id="KW-1185">Reference proteome</keyword>
<dbReference type="GO" id="GO:0043565">
    <property type="term" value="F:sequence-specific DNA binding"/>
    <property type="evidence" value="ECO:0007669"/>
    <property type="project" value="InterPro"/>
</dbReference>
<name>A0A0H2VAU2_ECOL6</name>
<dbReference type="SUPFAM" id="SSF46689">
    <property type="entry name" value="Homeodomain-like"/>
    <property type="match status" value="2"/>
</dbReference>
<dbReference type="eggNOG" id="COG2207">
    <property type="taxonomic scope" value="Bacteria"/>
</dbReference>
<dbReference type="GO" id="GO:0003700">
    <property type="term" value="F:DNA-binding transcription factor activity"/>
    <property type="evidence" value="ECO:0007669"/>
    <property type="project" value="InterPro"/>
</dbReference>
<dbReference type="InterPro" id="IPR009057">
    <property type="entry name" value="Homeodomain-like_sf"/>
</dbReference>
<dbReference type="InterPro" id="IPR018060">
    <property type="entry name" value="HTH_AraC"/>
</dbReference>
<gene>
    <name evidence="4" type="primary">yqhC</name>
    <name evidence="4" type="ordered locus">c3744</name>
</gene>
<evidence type="ECO:0000259" key="3">
    <source>
        <dbReference type="PROSITE" id="PS01124"/>
    </source>
</evidence>